<dbReference type="NCBIfam" id="NF047353">
    <property type="entry name" value="tube_lmo2291"/>
    <property type="match status" value="1"/>
</dbReference>
<protein>
    <recommendedName>
        <fullName evidence="3">Phage major tail protein, TP901-1 family</fullName>
    </recommendedName>
</protein>
<proteinExistence type="predicted"/>
<evidence type="ECO:0000313" key="2">
    <source>
        <dbReference type="Proteomes" id="UP000095544"/>
    </source>
</evidence>
<sequence>MKLSELMTGHTVDANYEGWVTNDDYVFAIDINPKSETPTAEKDYAVVEMGIAGLDAQLNPVTQDKQYIRAGQSTTKTGTQRSFSVTGDRYTGDEAQDYCLSHAVKYGTGNGVVTNFVYFNILTGKGEKGQCSIIVNSDGSGNAGESSAVDIEFKKIGANPVEYTYTASPAS</sequence>
<dbReference type="AlphaFoldDB" id="A0A174LE09"/>
<name>A0A174LE09_9FIRM</name>
<evidence type="ECO:0000313" key="1">
    <source>
        <dbReference type="EMBL" id="CUP20757.1"/>
    </source>
</evidence>
<dbReference type="Proteomes" id="UP000095544">
    <property type="component" value="Unassembled WGS sequence"/>
</dbReference>
<dbReference type="OrthoDB" id="1850870at2"/>
<evidence type="ECO:0008006" key="3">
    <source>
        <dbReference type="Google" id="ProtNLM"/>
    </source>
</evidence>
<dbReference type="STRING" id="39482.ERS852491_04553"/>
<organism evidence="1 2">
    <name type="scientific">Faecalicatena contorta</name>
    <dbReference type="NCBI Taxonomy" id="39482"/>
    <lineage>
        <taxon>Bacteria</taxon>
        <taxon>Bacillati</taxon>
        <taxon>Bacillota</taxon>
        <taxon>Clostridia</taxon>
        <taxon>Lachnospirales</taxon>
        <taxon>Lachnospiraceae</taxon>
        <taxon>Faecalicatena</taxon>
    </lineage>
</organism>
<gene>
    <name evidence="1" type="ORF">ERS852491_04553</name>
</gene>
<dbReference type="EMBL" id="CYZU01000066">
    <property type="protein sequence ID" value="CUP20757.1"/>
    <property type="molecule type" value="Genomic_DNA"/>
</dbReference>
<dbReference type="RefSeq" id="WP_055155048.1">
    <property type="nucleotide sequence ID" value="NZ_CYZU01000066.1"/>
</dbReference>
<accession>A0A174LE09</accession>
<reference evidence="1 2" key="1">
    <citation type="submission" date="2015-09" db="EMBL/GenBank/DDBJ databases">
        <authorList>
            <consortium name="Pathogen Informatics"/>
        </authorList>
    </citation>
    <scope>NUCLEOTIDE SEQUENCE [LARGE SCALE GENOMIC DNA]</scope>
    <source>
        <strain evidence="1 2">2789STDY5834876</strain>
    </source>
</reference>